<proteinExistence type="predicted"/>
<evidence type="ECO:0000256" key="1">
    <source>
        <dbReference type="SAM" id="MobiDB-lite"/>
    </source>
</evidence>
<dbReference type="Gene3D" id="2.40.50.140">
    <property type="entry name" value="Nucleic acid-binding proteins"/>
    <property type="match status" value="1"/>
</dbReference>
<sequence length="244" mass="25772">MQERVGLPGHTRLERLLHQQVRETTEAIVGAVTGSLTTPSSLLLGRYDNHGRLQYTGRTTTLARAASSVVAGLLASARRGHPWTGRPFCGRETLVVTLVGPELVVEVGVGVVRDTSGRWRDPARLHRARLGLSPGDVPRITALPRRHPSSTASTSSGWLPARLQRVCGESAVGPGTVHGDRARRARGRVVGRRTGRRPSGGPVSARGPQAPLVEGEGGWGVAQAAPSEVVPDVRCSGSVRSGLV</sequence>
<protein>
    <submittedName>
        <fullName evidence="2">Uncharacterized protein</fullName>
    </submittedName>
</protein>
<dbReference type="InterPro" id="IPR012340">
    <property type="entry name" value="NA-bd_OB-fold"/>
</dbReference>
<gene>
    <name evidence="2" type="ORF">NC658_33445</name>
</gene>
<reference evidence="2 3" key="1">
    <citation type="submission" date="2022-06" db="EMBL/GenBank/DDBJ databases">
        <title>Whole genome sequence of Streptomyces griseoincarnatus RB7AG.</title>
        <authorList>
            <person name="Ray L."/>
            <person name="Behera S."/>
            <person name="Panda A.N."/>
        </authorList>
    </citation>
    <scope>NUCLEOTIDE SEQUENCE [LARGE SCALE GENOMIC DNA]</scope>
    <source>
        <strain evidence="2 3">RB7AG</strain>
    </source>
</reference>
<evidence type="ECO:0000313" key="3">
    <source>
        <dbReference type="Proteomes" id="UP001523263"/>
    </source>
</evidence>
<organism evidence="2 3">
    <name type="scientific">Streptomyces griseoincarnatus</name>
    <dbReference type="NCBI Taxonomy" id="29305"/>
    <lineage>
        <taxon>Bacteria</taxon>
        <taxon>Bacillati</taxon>
        <taxon>Actinomycetota</taxon>
        <taxon>Actinomycetes</taxon>
        <taxon>Kitasatosporales</taxon>
        <taxon>Streptomycetaceae</taxon>
        <taxon>Streptomyces</taxon>
        <taxon>Streptomyces griseoincarnatus group</taxon>
    </lineage>
</organism>
<feature type="region of interest" description="Disordered" evidence="1">
    <location>
        <begin position="136"/>
        <end position="156"/>
    </location>
</feature>
<dbReference type="EMBL" id="JAMQBH010000034">
    <property type="protein sequence ID" value="MCM2518082.1"/>
    <property type="molecule type" value="Genomic_DNA"/>
</dbReference>
<dbReference type="Proteomes" id="UP001523263">
    <property type="component" value="Unassembled WGS sequence"/>
</dbReference>
<dbReference type="RefSeq" id="WP_251100319.1">
    <property type="nucleotide sequence ID" value="NZ_JAMQBH010000034.1"/>
</dbReference>
<accession>A0ABT0W3C4</accession>
<keyword evidence="3" id="KW-1185">Reference proteome</keyword>
<comment type="caution">
    <text evidence="2">The sequence shown here is derived from an EMBL/GenBank/DDBJ whole genome shotgun (WGS) entry which is preliminary data.</text>
</comment>
<name>A0ABT0W3C4_STRGI</name>
<feature type="compositionally biased region" description="Basic residues" evidence="1">
    <location>
        <begin position="181"/>
        <end position="196"/>
    </location>
</feature>
<feature type="region of interest" description="Disordered" evidence="1">
    <location>
        <begin position="171"/>
        <end position="210"/>
    </location>
</feature>
<evidence type="ECO:0000313" key="2">
    <source>
        <dbReference type="EMBL" id="MCM2518082.1"/>
    </source>
</evidence>